<keyword evidence="3" id="KW-1185">Reference proteome</keyword>
<gene>
    <name evidence="2" type="ORF">QBC42DRAFT_284977</name>
</gene>
<dbReference type="Proteomes" id="UP001321749">
    <property type="component" value="Unassembled WGS sequence"/>
</dbReference>
<sequence length="71" mass="7506">MEKPALVAVIGLKLVVSTACTVACVDRIKSTRKVRKPTPPPGCLKGGPHQVQSSQTKLVGVRFSEFDTSGV</sequence>
<dbReference type="AlphaFoldDB" id="A0AAV9HVR4"/>
<evidence type="ECO:0000256" key="1">
    <source>
        <dbReference type="SAM" id="SignalP"/>
    </source>
</evidence>
<organism evidence="2 3">
    <name type="scientific">Cladorrhinum samala</name>
    <dbReference type="NCBI Taxonomy" id="585594"/>
    <lineage>
        <taxon>Eukaryota</taxon>
        <taxon>Fungi</taxon>
        <taxon>Dikarya</taxon>
        <taxon>Ascomycota</taxon>
        <taxon>Pezizomycotina</taxon>
        <taxon>Sordariomycetes</taxon>
        <taxon>Sordariomycetidae</taxon>
        <taxon>Sordariales</taxon>
        <taxon>Podosporaceae</taxon>
        <taxon>Cladorrhinum</taxon>
    </lineage>
</organism>
<keyword evidence="1" id="KW-0732">Signal</keyword>
<dbReference type="EMBL" id="MU864954">
    <property type="protein sequence ID" value="KAK4463891.1"/>
    <property type="molecule type" value="Genomic_DNA"/>
</dbReference>
<feature type="signal peptide" evidence="1">
    <location>
        <begin position="1"/>
        <end position="19"/>
    </location>
</feature>
<comment type="caution">
    <text evidence="2">The sequence shown here is derived from an EMBL/GenBank/DDBJ whole genome shotgun (WGS) entry which is preliminary data.</text>
</comment>
<evidence type="ECO:0000313" key="2">
    <source>
        <dbReference type="EMBL" id="KAK4463891.1"/>
    </source>
</evidence>
<reference evidence="2" key="1">
    <citation type="journal article" date="2023" name="Mol. Phylogenet. Evol.">
        <title>Genome-scale phylogeny and comparative genomics of the fungal order Sordariales.</title>
        <authorList>
            <person name="Hensen N."/>
            <person name="Bonometti L."/>
            <person name="Westerberg I."/>
            <person name="Brannstrom I.O."/>
            <person name="Guillou S."/>
            <person name="Cros-Aarteil S."/>
            <person name="Calhoun S."/>
            <person name="Haridas S."/>
            <person name="Kuo A."/>
            <person name="Mondo S."/>
            <person name="Pangilinan J."/>
            <person name="Riley R."/>
            <person name="LaButti K."/>
            <person name="Andreopoulos B."/>
            <person name="Lipzen A."/>
            <person name="Chen C."/>
            <person name="Yan M."/>
            <person name="Daum C."/>
            <person name="Ng V."/>
            <person name="Clum A."/>
            <person name="Steindorff A."/>
            <person name="Ohm R.A."/>
            <person name="Martin F."/>
            <person name="Silar P."/>
            <person name="Natvig D.O."/>
            <person name="Lalanne C."/>
            <person name="Gautier V."/>
            <person name="Ament-Velasquez S.L."/>
            <person name="Kruys A."/>
            <person name="Hutchinson M.I."/>
            <person name="Powell A.J."/>
            <person name="Barry K."/>
            <person name="Miller A.N."/>
            <person name="Grigoriev I.V."/>
            <person name="Debuchy R."/>
            <person name="Gladieux P."/>
            <person name="Hiltunen Thoren M."/>
            <person name="Johannesson H."/>
        </authorList>
    </citation>
    <scope>NUCLEOTIDE SEQUENCE</scope>
    <source>
        <strain evidence="2">PSN324</strain>
    </source>
</reference>
<reference evidence="2" key="2">
    <citation type="submission" date="2023-06" db="EMBL/GenBank/DDBJ databases">
        <authorList>
            <consortium name="Lawrence Berkeley National Laboratory"/>
            <person name="Mondo S.J."/>
            <person name="Hensen N."/>
            <person name="Bonometti L."/>
            <person name="Westerberg I."/>
            <person name="Brannstrom I.O."/>
            <person name="Guillou S."/>
            <person name="Cros-Aarteil S."/>
            <person name="Calhoun S."/>
            <person name="Haridas S."/>
            <person name="Kuo A."/>
            <person name="Pangilinan J."/>
            <person name="Riley R."/>
            <person name="Labutti K."/>
            <person name="Andreopoulos B."/>
            <person name="Lipzen A."/>
            <person name="Chen C."/>
            <person name="Yanf M."/>
            <person name="Daum C."/>
            <person name="Ng V."/>
            <person name="Clum A."/>
            <person name="Steindorff A."/>
            <person name="Ohm R."/>
            <person name="Martin F."/>
            <person name="Silar P."/>
            <person name="Natvig D."/>
            <person name="Lalanne C."/>
            <person name="Gautier V."/>
            <person name="Ament-Velasquez S.L."/>
            <person name="Kruys A."/>
            <person name="Hutchinson M.I."/>
            <person name="Powell A.J."/>
            <person name="Barry K."/>
            <person name="Miller A.N."/>
            <person name="Grigoriev I.V."/>
            <person name="Debuchy R."/>
            <person name="Gladieux P."/>
            <person name="Thoren M.H."/>
            <person name="Johannesson H."/>
        </authorList>
    </citation>
    <scope>NUCLEOTIDE SEQUENCE</scope>
    <source>
        <strain evidence="2">PSN324</strain>
    </source>
</reference>
<evidence type="ECO:0008006" key="4">
    <source>
        <dbReference type="Google" id="ProtNLM"/>
    </source>
</evidence>
<accession>A0AAV9HVR4</accession>
<proteinExistence type="predicted"/>
<protein>
    <recommendedName>
        <fullName evidence="4">Secreted protein</fullName>
    </recommendedName>
</protein>
<evidence type="ECO:0000313" key="3">
    <source>
        <dbReference type="Proteomes" id="UP001321749"/>
    </source>
</evidence>
<name>A0AAV9HVR4_9PEZI</name>
<feature type="chain" id="PRO_5043384444" description="Secreted protein" evidence="1">
    <location>
        <begin position="20"/>
        <end position="71"/>
    </location>
</feature>